<dbReference type="EMBL" id="JASJQH010000076">
    <property type="protein sequence ID" value="KAK9767471.1"/>
    <property type="molecule type" value="Genomic_DNA"/>
</dbReference>
<keyword evidence="12" id="KW-1133">Transmembrane helix</keyword>
<comment type="subcellular location">
    <subcellularLocation>
        <location evidence="3">Endosome</location>
        <location evidence="3">Multivesicular body membrane</location>
        <topology evidence="3">Single-pass type II membrane protein</topology>
    </subcellularLocation>
    <subcellularLocation>
        <location evidence="2">Prevacuolar compartment membrane</location>
        <topology evidence="2">Single-pass type II membrane protein</topology>
    </subcellularLocation>
</comment>
<evidence type="ECO:0000256" key="2">
    <source>
        <dbReference type="ARBA" id="ARBA00004270"/>
    </source>
</evidence>
<name>A0ABR2X1C4_9FUNG</name>
<accession>A0ABR2X1C4</accession>
<comment type="caution">
    <text evidence="19">The sequence shown here is derived from an EMBL/GenBank/DDBJ whole genome shotgun (WGS) entry which is preliminary data.</text>
</comment>
<keyword evidence="8" id="KW-0967">Endosome</keyword>
<evidence type="ECO:0000256" key="10">
    <source>
        <dbReference type="ARBA" id="ARBA00022963"/>
    </source>
</evidence>
<dbReference type="Gene3D" id="3.40.50.1820">
    <property type="entry name" value="alpha/beta hydrolase"/>
    <property type="match status" value="1"/>
</dbReference>
<keyword evidence="18" id="KW-0732">Signal</keyword>
<sequence>MLFKRLIIAVFSVAGILLTQAQQRQTVLTPPNNENTLRLKHIFHQGIVNDQLFRRLDFQEDDVFMADYEDEDLEISDYGVLSAASTSVTLKTKYENVLRPDNNFQYFKTFGRHPPVTTWKREDIVVPDVTDKDTILSLAKMTHNSYLSPKKNKWYDMGDRWQKNSSFGWEKDGLRGYVFGNEANTTLVLSIKGTSAAFLWMGDGETSANDKVNDNLLFSCCCARVDATWSPVCDCYMGSNMCNQTCVEQSLTGDTVYYNAASKIFFNVADMYPSSSMWFTGHSLGGAVAGLIGLTFGIPTVTFEAPGELMAAKRLHLPMPPGIDMQDIPVWHFGHNADPIYTGSCTGAASSCYFAGYAMESKCHTGKSCSYDVVSKYGWKSDIRSHRIDDVIEKVLKPWENVTYCEPDKDCVDCGLWKYVD</sequence>
<dbReference type="Pfam" id="PF26363">
    <property type="entry name" value="Phospholipase-like"/>
    <property type="match status" value="1"/>
</dbReference>
<dbReference type="SUPFAM" id="SSF53474">
    <property type="entry name" value="alpha/beta-Hydrolases"/>
    <property type="match status" value="1"/>
</dbReference>
<evidence type="ECO:0000256" key="7">
    <source>
        <dbReference type="ARBA" id="ARBA00022692"/>
    </source>
</evidence>
<evidence type="ECO:0000313" key="19">
    <source>
        <dbReference type="EMBL" id="KAK9767471.1"/>
    </source>
</evidence>
<keyword evidence="7" id="KW-0812">Transmembrane</keyword>
<protein>
    <recommendedName>
        <fullName evidence="6">triacylglycerol lipase</fullName>
        <ecNumber evidence="6">3.1.1.3</ecNumber>
    </recommendedName>
    <alternativeName>
        <fullName evidence="17">Autophagy-related protein 15</fullName>
    </alternativeName>
</protein>
<comment type="similarity">
    <text evidence="4">Belongs to the AB hydrolase superfamily. Lipase family.</text>
</comment>
<keyword evidence="13" id="KW-0072">Autophagy</keyword>
<dbReference type="GO" id="GO:0004806">
    <property type="term" value="F:triacylglycerol lipase activity"/>
    <property type="evidence" value="ECO:0007669"/>
    <property type="project" value="UniProtKB-EC"/>
</dbReference>
<evidence type="ECO:0000256" key="1">
    <source>
        <dbReference type="ARBA" id="ARBA00001024"/>
    </source>
</evidence>
<organism evidence="19 20">
    <name type="scientific">Basidiobolus ranarum</name>
    <dbReference type="NCBI Taxonomy" id="34480"/>
    <lineage>
        <taxon>Eukaryota</taxon>
        <taxon>Fungi</taxon>
        <taxon>Fungi incertae sedis</taxon>
        <taxon>Zoopagomycota</taxon>
        <taxon>Entomophthoromycotina</taxon>
        <taxon>Basidiobolomycetes</taxon>
        <taxon>Basidiobolales</taxon>
        <taxon>Basidiobolaceae</taxon>
        <taxon>Basidiobolus</taxon>
    </lineage>
</organism>
<comment type="subunit">
    <text evidence="5">Binds to both phosphatidylinositol (PI) and phosphatidylinositol 3,5-bisphosphate (PIP2).</text>
</comment>
<evidence type="ECO:0000256" key="13">
    <source>
        <dbReference type="ARBA" id="ARBA00023006"/>
    </source>
</evidence>
<evidence type="ECO:0000256" key="5">
    <source>
        <dbReference type="ARBA" id="ARBA00011137"/>
    </source>
</evidence>
<keyword evidence="9 19" id="KW-0378">Hydrolase</keyword>
<feature type="chain" id="PRO_5046420745" description="triacylglycerol lipase" evidence="18">
    <location>
        <begin position="22"/>
        <end position="421"/>
    </location>
</feature>
<evidence type="ECO:0000256" key="3">
    <source>
        <dbReference type="ARBA" id="ARBA00004343"/>
    </source>
</evidence>
<dbReference type="InterPro" id="IPR029058">
    <property type="entry name" value="AB_hydrolase_fold"/>
</dbReference>
<evidence type="ECO:0000256" key="15">
    <source>
        <dbReference type="ARBA" id="ARBA00023136"/>
    </source>
</evidence>
<evidence type="ECO:0000256" key="4">
    <source>
        <dbReference type="ARBA" id="ARBA00010701"/>
    </source>
</evidence>
<dbReference type="PANTHER" id="PTHR47175:SF2">
    <property type="entry name" value="LIPASE ATG15-RELATED"/>
    <property type="match status" value="1"/>
</dbReference>
<comment type="catalytic activity">
    <reaction evidence="1">
        <text>a triacylglycerol + H2O = a diacylglycerol + a fatty acid + H(+)</text>
        <dbReference type="Rhea" id="RHEA:12044"/>
        <dbReference type="ChEBI" id="CHEBI:15377"/>
        <dbReference type="ChEBI" id="CHEBI:15378"/>
        <dbReference type="ChEBI" id="CHEBI:17855"/>
        <dbReference type="ChEBI" id="CHEBI:18035"/>
        <dbReference type="ChEBI" id="CHEBI:28868"/>
        <dbReference type="EC" id="3.1.1.3"/>
    </reaction>
</comment>
<evidence type="ECO:0000256" key="11">
    <source>
        <dbReference type="ARBA" id="ARBA00022968"/>
    </source>
</evidence>
<evidence type="ECO:0000256" key="9">
    <source>
        <dbReference type="ARBA" id="ARBA00022801"/>
    </source>
</evidence>
<evidence type="ECO:0000256" key="8">
    <source>
        <dbReference type="ARBA" id="ARBA00022753"/>
    </source>
</evidence>
<evidence type="ECO:0000256" key="14">
    <source>
        <dbReference type="ARBA" id="ARBA00023098"/>
    </source>
</evidence>
<keyword evidence="14" id="KW-0443">Lipid metabolism</keyword>
<evidence type="ECO:0000313" key="20">
    <source>
        <dbReference type="Proteomes" id="UP001479436"/>
    </source>
</evidence>
<evidence type="ECO:0000256" key="12">
    <source>
        <dbReference type="ARBA" id="ARBA00022989"/>
    </source>
</evidence>
<gene>
    <name evidence="19" type="primary">ATG15_1</name>
    <name evidence="19" type="ORF">K7432_002736</name>
</gene>
<keyword evidence="15" id="KW-0472">Membrane</keyword>
<dbReference type="PANTHER" id="PTHR47175">
    <property type="entry name" value="LIPASE ATG15-RELATED"/>
    <property type="match status" value="1"/>
</dbReference>
<dbReference type="EC" id="3.1.1.3" evidence="6"/>
<evidence type="ECO:0000256" key="18">
    <source>
        <dbReference type="SAM" id="SignalP"/>
    </source>
</evidence>
<keyword evidence="20" id="KW-1185">Reference proteome</keyword>
<proteinExistence type="inferred from homology"/>
<dbReference type="Proteomes" id="UP001479436">
    <property type="component" value="Unassembled WGS sequence"/>
</dbReference>
<keyword evidence="11" id="KW-0735">Signal-anchor</keyword>
<feature type="signal peptide" evidence="18">
    <location>
        <begin position="1"/>
        <end position="21"/>
    </location>
</feature>
<evidence type="ECO:0000256" key="17">
    <source>
        <dbReference type="ARBA" id="ARBA00029828"/>
    </source>
</evidence>
<keyword evidence="16" id="KW-0325">Glycoprotein</keyword>
<reference evidence="19 20" key="1">
    <citation type="submission" date="2023-04" db="EMBL/GenBank/DDBJ databases">
        <title>Genome of Basidiobolus ranarum AG-B5.</title>
        <authorList>
            <person name="Stajich J.E."/>
            <person name="Carter-House D."/>
            <person name="Gryganskyi A."/>
        </authorList>
    </citation>
    <scope>NUCLEOTIDE SEQUENCE [LARGE SCALE GENOMIC DNA]</scope>
    <source>
        <strain evidence="19 20">AG-B5</strain>
    </source>
</reference>
<dbReference type="InterPro" id="IPR050805">
    <property type="entry name" value="ATG15_Lipase"/>
</dbReference>
<evidence type="ECO:0000256" key="16">
    <source>
        <dbReference type="ARBA" id="ARBA00023180"/>
    </source>
</evidence>
<keyword evidence="10" id="KW-0442">Lipid degradation</keyword>
<evidence type="ECO:0000256" key="6">
    <source>
        <dbReference type="ARBA" id="ARBA00013279"/>
    </source>
</evidence>